<protein>
    <submittedName>
        <fullName evidence="3">Uncharacterized protein</fullName>
    </submittedName>
</protein>
<gene>
    <name evidence="3" type="ORF">AKJ52_00950</name>
</gene>
<reference evidence="3 4" key="1">
    <citation type="journal article" date="2016" name="Sci. Rep.">
        <title>Metabolic traits of an uncultured archaeal lineage -MSBL1- from brine pools of the Red Sea.</title>
        <authorList>
            <person name="Mwirichia R."/>
            <person name="Alam I."/>
            <person name="Rashid M."/>
            <person name="Vinu M."/>
            <person name="Ba-Alawi W."/>
            <person name="Anthony Kamau A."/>
            <person name="Kamanda Ngugi D."/>
            <person name="Goker M."/>
            <person name="Klenk H.P."/>
            <person name="Bajic V."/>
            <person name="Stingl U."/>
        </authorList>
    </citation>
    <scope>NUCLEOTIDE SEQUENCE [LARGE SCALE GENOMIC DNA]</scope>
    <source>
        <strain evidence="3">SCGC-AAA382C18</strain>
    </source>
</reference>
<evidence type="ECO:0000256" key="2">
    <source>
        <dbReference type="SAM" id="MobiDB-lite"/>
    </source>
</evidence>
<organism evidence="3 4">
    <name type="scientific">candidate division MSBL1 archaeon SCGC-AAA382C18</name>
    <dbReference type="NCBI Taxonomy" id="1698281"/>
    <lineage>
        <taxon>Archaea</taxon>
        <taxon>Methanobacteriati</taxon>
        <taxon>Methanobacteriota</taxon>
        <taxon>candidate division MSBL1</taxon>
    </lineage>
</organism>
<accession>A0A133VKZ7</accession>
<feature type="region of interest" description="Disordered" evidence="2">
    <location>
        <begin position="25"/>
        <end position="52"/>
    </location>
</feature>
<feature type="compositionally biased region" description="Basic and acidic residues" evidence="2">
    <location>
        <begin position="27"/>
        <end position="50"/>
    </location>
</feature>
<dbReference type="EMBL" id="LHYF01000010">
    <property type="protein sequence ID" value="KXB07097.1"/>
    <property type="molecule type" value="Genomic_DNA"/>
</dbReference>
<proteinExistence type="predicted"/>
<name>A0A133VKZ7_9EURY</name>
<feature type="coiled-coil region" evidence="1">
    <location>
        <begin position="67"/>
        <end position="126"/>
    </location>
</feature>
<evidence type="ECO:0000313" key="3">
    <source>
        <dbReference type="EMBL" id="KXB07097.1"/>
    </source>
</evidence>
<comment type="caution">
    <text evidence="3">The sequence shown here is derived from an EMBL/GenBank/DDBJ whole genome shotgun (WGS) entry which is preliminary data.</text>
</comment>
<keyword evidence="1" id="KW-0175">Coiled coil</keyword>
<evidence type="ECO:0000313" key="4">
    <source>
        <dbReference type="Proteomes" id="UP000070404"/>
    </source>
</evidence>
<dbReference type="AlphaFoldDB" id="A0A133VKZ7"/>
<keyword evidence="4" id="KW-1185">Reference proteome</keyword>
<evidence type="ECO:0000256" key="1">
    <source>
        <dbReference type="SAM" id="Coils"/>
    </source>
</evidence>
<dbReference type="Proteomes" id="UP000070404">
    <property type="component" value="Unassembled WGS sequence"/>
</dbReference>
<feature type="region of interest" description="Disordered" evidence="2">
    <location>
        <begin position="316"/>
        <end position="335"/>
    </location>
</feature>
<sequence>MSTGTGANNMDPLLKIGEMIRGLFGGRGEEKKEKKEKAKRGPEFTREERAGTILSEKMGIPKDYEKYAQLKRLLEDSLSENSNAEALYQWSELLSSVIGEQMNRKLEEKEEELKAKQQENSRVSLDRAMSKAVKSGLLALSDETAIEILERLGEDPSSLSELKGVMELNEGARWRFEWLRSLGLVKPVLGKGENAIHELTKRGEKMLSRAENSPGSQKSLGKQRHRLAKMAAGKDTTADELLNVLDGSWLENHRSKLEKIRKKYKNPLVEISKSFWLEREGEDPHLKHAGIDIADHEASGALLCLQLMNIHTKERAKKGPENAWHSLLKGSPATA</sequence>